<protein>
    <recommendedName>
        <fullName evidence="2">Killer toxin Kp4 domain-containing protein</fullName>
    </recommendedName>
</protein>
<comment type="caution">
    <text evidence="3">The sequence shown here is derived from an EMBL/GenBank/DDBJ whole genome shotgun (WGS) entry which is preliminary data.</text>
</comment>
<dbReference type="EMBL" id="NHTK01004290">
    <property type="protein sequence ID" value="PPQ87354.1"/>
    <property type="molecule type" value="Genomic_DNA"/>
</dbReference>
<sequence length="140" mass="14612">MKISFAVYTAALVSTFGYSAQALGINCDGSNYCSNFSSGVASRLSGYIQGISDNAWYNNGQQIACIGKSSGSGGICAFLQNTGGANGKTIKQLAPYIPNHGCGVCGSVPYYYPQGNNNVADGELTFNYVSNACHSWEGLC</sequence>
<dbReference type="OrthoDB" id="4177994at2759"/>
<keyword evidence="1" id="KW-0732">Signal</keyword>
<evidence type="ECO:0000313" key="4">
    <source>
        <dbReference type="Proteomes" id="UP000284842"/>
    </source>
</evidence>
<name>A0A409X9H8_9AGAR</name>
<dbReference type="GO" id="GO:0005576">
    <property type="term" value="C:extracellular region"/>
    <property type="evidence" value="ECO:0007669"/>
    <property type="project" value="InterPro"/>
</dbReference>
<gene>
    <name evidence="3" type="ORF">CVT24_001103</name>
</gene>
<evidence type="ECO:0000256" key="1">
    <source>
        <dbReference type="SAM" id="SignalP"/>
    </source>
</evidence>
<dbReference type="Proteomes" id="UP000284842">
    <property type="component" value="Unassembled WGS sequence"/>
</dbReference>
<proteinExistence type="predicted"/>
<dbReference type="SUPFAM" id="SSF55221">
    <property type="entry name" value="Yeast killer toxins"/>
    <property type="match status" value="1"/>
</dbReference>
<evidence type="ECO:0000259" key="2">
    <source>
        <dbReference type="Pfam" id="PF09044"/>
    </source>
</evidence>
<keyword evidence="4" id="KW-1185">Reference proteome</keyword>
<feature type="domain" description="Killer toxin Kp4" evidence="2">
    <location>
        <begin position="17"/>
        <end position="130"/>
    </location>
</feature>
<dbReference type="Gene3D" id="3.30.430.10">
    <property type="entry name" value="Killer Toxin P4, subunit A"/>
    <property type="match status" value="1"/>
</dbReference>
<reference evidence="3 4" key="1">
    <citation type="journal article" date="2018" name="Evol. Lett.">
        <title>Horizontal gene cluster transfer increased hallucinogenic mushroom diversity.</title>
        <authorList>
            <person name="Reynolds H.T."/>
            <person name="Vijayakumar V."/>
            <person name="Gluck-Thaler E."/>
            <person name="Korotkin H.B."/>
            <person name="Matheny P.B."/>
            <person name="Slot J.C."/>
        </authorList>
    </citation>
    <scope>NUCLEOTIDE SEQUENCE [LARGE SCALE GENOMIC DNA]</scope>
    <source>
        <strain evidence="3 4">2629</strain>
    </source>
</reference>
<dbReference type="Pfam" id="PF09044">
    <property type="entry name" value="Kp4"/>
    <property type="match status" value="1"/>
</dbReference>
<dbReference type="AlphaFoldDB" id="A0A409X9H8"/>
<dbReference type="InParanoid" id="A0A409X9H8"/>
<accession>A0A409X9H8</accession>
<dbReference type="InterPro" id="IPR011329">
    <property type="entry name" value="Killer_tox_Kp4/SMK"/>
</dbReference>
<feature type="chain" id="PRO_5019020698" description="Killer toxin Kp4 domain-containing protein" evidence="1">
    <location>
        <begin position="23"/>
        <end position="140"/>
    </location>
</feature>
<evidence type="ECO:0000313" key="3">
    <source>
        <dbReference type="EMBL" id="PPQ87354.1"/>
    </source>
</evidence>
<organism evidence="3 4">
    <name type="scientific">Panaeolus cyanescens</name>
    <dbReference type="NCBI Taxonomy" id="181874"/>
    <lineage>
        <taxon>Eukaryota</taxon>
        <taxon>Fungi</taxon>
        <taxon>Dikarya</taxon>
        <taxon>Basidiomycota</taxon>
        <taxon>Agaricomycotina</taxon>
        <taxon>Agaricomycetes</taxon>
        <taxon>Agaricomycetidae</taxon>
        <taxon>Agaricales</taxon>
        <taxon>Agaricineae</taxon>
        <taxon>Galeropsidaceae</taxon>
        <taxon>Panaeolus</taxon>
    </lineage>
</organism>
<feature type="signal peptide" evidence="1">
    <location>
        <begin position="1"/>
        <end position="22"/>
    </location>
</feature>
<dbReference type="InterPro" id="IPR015131">
    <property type="entry name" value="Killer_tox_Kp4"/>
</dbReference>